<dbReference type="eggNOG" id="COG1159">
    <property type="taxonomic scope" value="Bacteria"/>
</dbReference>
<dbReference type="InterPro" id="IPR021871">
    <property type="entry name" value="DUF3482"/>
</dbReference>
<dbReference type="GO" id="GO:0005525">
    <property type="term" value="F:GTP binding"/>
    <property type="evidence" value="ECO:0007669"/>
    <property type="project" value="InterPro"/>
</dbReference>
<dbReference type="KEGG" id="dsf:UWK_00262"/>
<evidence type="ECO:0000259" key="1">
    <source>
        <dbReference type="Pfam" id="PF01926"/>
    </source>
</evidence>
<dbReference type="EMBL" id="CP003985">
    <property type="protein sequence ID" value="AGF76847.1"/>
    <property type="molecule type" value="Genomic_DNA"/>
</dbReference>
<feature type="domain" description="G" evidence="1">
    <location>
        <begin position="10"/>
        <end position="84"/>
    </location>
</feature>
<dbReference type="InterPro" id="IPR027417">
    <property type="entry name" value="P-loop_NTPase"/>
</dbReference>
<reference evidence="3" key="1">
    <citation type="journal article" date="2013" name="Stand. Genomic Sci.">
        <title>Complete genome sequence of Desulfocapsa sulfexigens, a marine deltaproteobacterium specialized in disproportionating inorganic sulfur compounds.</title>
        <authorList>
            <person name="Finster K.W."/>
            <person name="Kjeldsen K.U."/>
            <person name="Kube M."/>
            <person name="Reinhardt R."/>
            <person name="Mussmann M."/>
            <person name="Amann R."/>
            <person name="Schreiber L."/>
        </authorList>
    </citation>
    <scope>NUCLEOTIDE SEQUENCE [LARGE SCALE GENOMIC DNA]</scope>
    <source>
        <strain evidence="3">DSM 10523 / SB164P1</strain>
    </source>
</reference>
<organism evidence="2 3">
    <name type="scientific">Desulfocapsa sulfexigens (strain DSM 10523 / SB164P1)</name>
    <dbReference type="NCBI Taxonomy" id="1167006"/>
    <lineage>
        <taxon>Bacteria</taxon>
        <taxon>Pseudomonadati</taxon>
        <taxon>Thermodesulfobacteriota</taxon>
        <taxon>Desulfobulbia</taxon>
        <taxon>Desulfobulbales</taxon>
        <taxon>Desulfocapsaceae</taxon>
        <taxon>Desulfocapsa</taxon>
    </lineage>
</organism>
<dbReference type="Gene3D" id="3.40.50.300">
    <property type="entry name" value="P-loop containing nucleotide triphosphate hydrolases"/>
    <property type="match status" value="1"/>
</dbReference>
<protein>
    <recommendedName>
        <fullName evidence="1">G domain-containing protein</fullName>
    </recommendedName>
</protein>
<evidence type="ECO:0000313" key="3">
    <source>
        <dbReference type="Proteomes" id="UP000011721"/>
    </source>
</evidence>
<gene>
    <name evidence="2" type="ordered locus">UWK_00262</name>
</gene>
<evidence type="ECO:0000313" key="2">
    <source>
        <dbReference type="EMBL" id="AGF76847.1"/>
    </source>
</evidence>
<dbReference type="CDD" id="cd00882">
    <property type="entry name" value="Ras_like_GTPase"/>
    <property type="match status" value="1"/>
</dbReference>
<dbReference type="STRING" id="1167006.UWK_00262"/>
<sequence length="478" mass="54092">MIEERKIPEFAVIGHPNEGKSSVLSTLAEDDSVRISPMPGETRQCQIFPVTIDGREIIRFTDTPGFQNPRRTLQWMQEYQGNDDTLIADFIAAHIGDPDFKDDCELLQPLLRGAGIIFVVDGSRPLRNMDKAEMEILRLTGCPRMAIINCKVEETGWLGKWQLEFRKHFNSIRLFNSCRATYQERIALLESLKGIDQNLQPIVDQVIIAFKNDWQQRNTQVVELLLGLVEEGLTYHRSISLQPGDDEGALKKKIHGQYEHFLRQQEKKCQQQMRDLYKHNIFNLDLPPHSILQEDLFAEKTWEFLGLSSSQLIMAGALGGAAVGAGIDVAAAGLSFGIFSTIGGIVGAAGTALKGRELLSGTRLLGMRLDAQQLTVGPVKNIQLLFVLLDRQFLFYSHIINWAHGRRDYQTSSSDDAMLPAKVGYSADWNREERKVCNRFFEIVQKNEHSEQDAEIRVDMATLLRRTLEKISLVREVP</sequence>
<dbReference type="RefSeq" id="WP_015402546.1">
    <property type="nucleotide sequence ID" value="NC_020304.1"/>
</dbReference>
<proteinExistence type="predicted"/>
<dbReference type="Pfam" id="PF01926">
    <property type="entry name" value="MMR_HSR1"/>
    <property type="match status" value="1"/>
</dbReference>
<dbReference type="OrthoDB" id="5406017at2"/>
<dbReference type="AlphaFoldDB" id="M1P563"/>
<dbReference type="InterPro" id="IPR006073">
    <property type="entry name" value="GTP-bd"/>
</dbReference>
<dbReference type="Proteomes" id="UP000011721">
    <property type="component" value="Chromosome"/>
</dbReference>
<keyword evidence="3" id="KW-1185">Reference proteome</keyword>
<name>M1P563_DESSD</name>
<dbReference type="HOGENOM" id="CLU_589174_0_0_7"/>
<dbReference type="Pfam" id="PF11981">
    <property type="entry name" value="DUF3482"/>
    <property type="match status" value="1"/>
</dbReference>
<dbReference type="SUPFAM" id="SSF52540">
    <property type="entry name" value="P-loop containing nucleoside triphosphate hydrolases"/>
    <property type="match status" value="1"/>
</dbReference>
<accession>M1P563</accession>
<dbReference type="PATRIC" id="fig|1167006.5.peg.297"/>